<comment type="caution">
    <text evidence="12">The sequence shown here is derived from an EMBL/GenBank/DDBJ whole genome shotgun (WGS) entry which is preliminary data.</text>
</comment>
<dbReference type="GO" id="GO:0005576">
    <property type="term" value="C:extracellular region"/>
    <property type="evidence" value="ECO:0007669"/>
    <property type="project" value="UniProtKB-SubCell"/>
</dbReference>
<keyword evidence="9" id="KW-0479">Metal-binding</keyword>
<evidence type="ECO:0000256" key="9">
    <source>
        <dbReference type="PROSITE-ProRule" id="PRU01356"/>
    </source>
</evidence>
<comment type="subcellular location">
    <subcellularLocation>
        <location evidence="1">Membrane</location>
        <topology evidence="1">Lipid-anchor</topology>
        <topology evidence="1">GPI-anchor</topology>
    </subcellularLocation>
    <subcellularLocation>
        <location evidence="2">Secreted</location>
    </subcellularLocation>
</comment>
<evidence type="ECO:0000256" key="7">
    <source>
        <dbReference type="ARBA" id="ARBA00023157"/>
    </source>
</evidence>
<keyword evidence="13" id="KW-1185">Reference proteome</keyword>
<keyword evidence="7 9" id="KW-1015">Disulfide bond</keyword>
<evidence type="ECO:0000256" key="2">
    <source>
        <dbReference type="ARBA" id="ARBA00004613"/>
    </source>
</evidence>
<keyword evidence="4" id="KW-0964">Secreted</keyword>
<comment type="caution">
    <text evidence="9">Lacks conserved residue(s) required for the propagation of feature annotation.</text>
</comment>
<evidence type="ECO:0000256" key="8">
    <source>
        <dbReference type="ARBA" id="ARBA00023288"/>
    </source>
</evidence>
<dbReference type="Proteomes" id="UP001274830">
    <property type="component" value="Unassembled WGS sequence"/>
</dbReference>
<dbReference type="InterPro" id="IPR008427">
    <property type="entry name" value="Extracellular_membr_CFEM_dom"/>
</dbReference>
<feature type="binding site" description="axial binding residue" evidence="9">
    <location>
        <position position="54"/>
    </location>
    <ligand>
        <name>heme</name>
        <dbReference type="ChEBI" id="CHEBI:30413"/>
    </ligand>
    <ligandPart>
        <name>Fe</name>
        <dbReference type="ChEBI" id="CHEBI:18248"/>
    </ligandPart>
</feature>
<evidence type="ECO:0000256" key="5">
    <source>
        <dbReference type="ARBA" id="ARBA00022622"/>
    </source>
</evidence>
<feature type="disulfide bond" evidence="9">
    <location>
        <begin position="50"/>
        <end position="57"/>
    </location>
</feature>
<keyword evidence="9" id="KW-0349">Heme</keyword>
<comment type="similarity">
    <text evidence="3">Belongs to the RBT5 family.</text>
</comment>
<keyword evidence="5" id="KW-0336">GPI-anchor</keyword>
<sequence length="203" mass="19383">MRSYVLLIAATAIAVSAQTASQNATVAALAAQIPACTTQCDDAAFAQVGCGATDYACHCAHGAQLQAILPGCLKNSTCSADDLALFATIPPKICAALNSTTSSTTAAGGNSTGSGIAASSGLPVNSANRTTIMTSTMSGSAGGSTVTSTMAVTSGGVVATNTPAGPSATTGGAASSTSRAAAYTHAANGLLGVAGVGLMFLAL</sequence>
<dbReference type="GO" id="GO:0098552">
    <property type="term" value="C:side of membrane"/>
    <property type="evidence" value="ECO:0007669"/>
    <property type="project" value="UniProtKB-KW"/>
</dbReference>
<evidence type="ECO:0000256" key="1">
    <source>
        <dbReference type="ARBA" id="ARBA00004589"/>
    </source>
</evidence>
<keyword evidence="5" id="KW-0472">Membrane</keyword>
<evidence type="ECO:0000256" key="4">
    <source>
        <dbReference type="ARBA" id="ARBA00022525"/>
    </source>
</evidence>
<dbReference type="Pfam" id="PF05730">
    <property type="entry name" value="CFEM"/>
    <property type="match status" value="1"/>
</dbReference>
<dbReference type="EMBL" id="JAUTXT010000003">
    <property type="protein sequence ID" value="KAK3678922.1"/>
    <property type="molecule type" value="Genomic_DNA"/>
</dbReference>
<gene>
    <name evidence="12" type="ORF">LTR78_001375</name>
</gene>
<keyword evidence="8" id="KW-0449">Lipoprotein</keyword>
<accession>A0AAE0WVA6</accession>
<dbReference type="AlphaFoldDB" id="A0AAE0WVA6"/>
<evidence type="ECO:0000313" key="12">
    <source>
        <dbReference type="EMBL" id="KAK3678922.1"/>
    </source>
</evidence>
<feature type="chain" id="PRO_5041968895" description="CFEM domain-containing protein" evidence="10">
    <location>
        <begin position="18"/>
        <end position="203"/>
    </location>
</feature>
<evidence type="ECO:0000313" key="13">
    <source>
        <dbReference type="Proteomes" id="UP001274830"/>
    </source>
</evidence>
<organism evidence="12 13">
    <name type="scientific">Recurvomyces mirabilis</name>
    <dbReference type="NCBI Taxonomy" id="574656"/>
    <lineage>
        <taxon>Eukaryota</taxon>
        <taxon>Fungi</taxon>
        <taxon>Dikarya</taxon>
        <taxon>Ascomycota</taxon>
        <taxon>Pezizomycotina</taxon>
        <taxon>Dothideomycetes</taxon>
        <taxon>Dothideomycetidae</taxon>
        <taxon>Mycosphaerellales</taxon>
        <taxon>Teratosphaeriaceae</taxon>
        <taxon>Recurvomyces</taxon>
    </lineage>
</organism>
<keyword evidence="9" id="KW-0408">Iron</keyword>
<dbReference type="PROSITE" id="PS52012">
    <property type="entry name" value="CFEM"/>
    <property type="match status" value="1"/>
</dbReference>
<name>A0AAE0WVA6_9PEZI</name>
<keyword evidence="5" id="KW-0325">Glycoprotein</keyword>
<evidence type="ECO:0000259" key="11">
    <source>
        <dbReference type="PROSITE" id="PS52012"/>
    </source>
</evidence>
<reference evidence="12" key="1">
    <citation type="submission" date="2023-07" db="EMBL/GenBank/DDBJ databases">
        <title>Black Yeasts Isolated from many extreme environments.</title>
        <authorList>
            <person name="Coleine C."/>
            <person name="Stajich J.E."/>
            <person name="Selbmann L."/>
        </authorList>
    </citation>
    <scope>NUCLEOTIDE SEQUENCE</scope>
    <source>
        <strain evidence="12">CCFEE 5485</strain>
    </source>
</reference>
<feature type="domain" description="CFEM" evidence="11">
    <location>
        <begin position="8"/>
        <end position="120"/>
    </location>
</feature>
<keyword evidence="6 10" id="KW-0732">Signal</keyword>
<evidence type="ECO:0000256" key="6">
    <source>
        <dbReference type="ARBA" id="ARBA00022729"/>
    </source>
</evidence>
<evidence type="ECO:0000256" key="10">
    <source>
        <dbReference type="SAM" id="SignalP"/>
    </source>
</evidence>
<proteinExistence type="inferred from homology"/>
<dbReference type="GO" id="GO:0046872">
    <property type="term" value="F:metal ion binding"/>
    <property type="evidence" value="ECO:0007669"/>
    <property type="project" value="UniProtKB-UniRule"/>
</dbReference>
<protein>
    <recommendedName>
        <fullName evidence="11">CFEM domain-containing protein</fullName>
    </recommendedName>
</protein>
<evidence type="ECO:0000256" key="3">
    <source>
        <dbReference type="ARBA" id="ARBA00010031"/>
    </source>
</evidence>
<feature type="signal peptide" evidence="10">
    <location>
        <begin position="1"/>
        <end position="17"/>
    </location>
</feature>